<evidence type="ECO:0008006" key="5">
    <source>
        <dbReference type="Google" id="ProtNLM"/>
    </source>
</evidence>
<evidence type="ECO:0000256" key="1">
    <source>
        <dbReference type="SAM" id="Coils"/>
    </source>
</evidence>
<reference evidence="3 4" key="1">
    <citation type="journal article" date="2012" name="Proc. Natl. Acad. Sci. U.S.A.">
        <title>Antigenic diversity is generated by distinct evolutionary mechanisms in African trypanosome species.</title>
        <authorList>
            <person name="Jackson A.P."/>
            <person name="Berry A."/>
            <person name="Aslett M."/>
            <person name="Allison H.C."/>
            <person name="Burton P."/>
            <person name="Vavrova-Anderson J."/>
            <person name="Brown R."/>
            <person name="Browne H."/>
            <person name="Corton N."/>
            <person name="Hauser H."/>
            <person name="Gamble J."/>
            <person name="Gilderthorp R."/>
            <person name="Marcello L."/>
            <person name="McQuillan J."/>
            <person name="Otto T.D."/>
            <person name="Quail M.A."/>
            <person name="Sanders M.J."/>
            <person name="van Tonder A."/>
            <person name="Ginger M.L."/>
            <person name="Field M.C."/>
            <person name="Barry J.D."/>
            <person name="Hertz-Fowler C."/>
            <person name="Berriman M."/>
        </authorList>
    </citation>
    <scope>NUCLEOTIDE SEQUENCE</scope>
    <source>
        <strain evidence="3 4">Y486</strain>
    </source>
</reference>
<dbReference type="AlphaFoldDB" id="F9WKN6"/>
<sequence>CARGGQGTDTRVCSAKTTLDTCTAKAGEAADKATDAVEPHTKSETEKWWKESAQQSREAANAKNLCLGATMVYLCTGAKRSNPCFSKGKETSALEGGNPDGEQTSADKVQEVWPKAKTALCTAKTADENTRSTIARFWAQVRDRSTGGDKTPQFGVCVNYAGADSDKGCLEYATTNTTDVFWMKTLLDADDALQAAENALAAANRTLDDVTRLSENAHDKHEALVAELTRKNGAQARDAAEAPQSTGASAETATEGDAQRDSRKAPRKDTPGEASTAETQSSTDSAHFGWLGVQLAAGMTTFAGRHAEH</sequence>
<dbReference type="VEuPathDB" id="TriTrypDB:TvY486_0007020"/>
<evidence type="ECO:0000313" key="3">
    <source>
        <dbReference type="EMBL" id="CCD18058.1"/>
    </source>
</evidence>
<feature type="compositionally biased region" description="Polar residues" evidence="2">
    <location>
        <begin position="243"/>
        <end position="252"/>
    </location>
</feature>
<evidence type="ECO:0000256" key="2">
    <source>
        <dbReference type="SAM" id="MobiDB-lite"/>
    </source>
</evidence>
<feature type="compositionally biased region" description="Polar residues" evidence="2">
    <location>
        <begin position="276"/>
        <end position="285"/>
    </location>
</feature>
<organism evidence="3 4">
    <name type="scientific">Trypanosoma vivax (strain Y486)</name>
    <dbReference type="NCBI Taxonomy" id="1055687"/>
    <lineage>
        <taxon>Eukaryota</taxon>
        <taxon>Discoba</taxon>
        <taxon>Euglenozoa</taxon>
        <taxon>Kinetoplastea</taxon>
        <taxon>Metakinetoplastina</taxon>
        <taxon>Trypanosomatida</taxon>
        <taxon>Trypanosomatidae</taxon>
        <taxon>Trypanosoma</taxon>
        <taxon>Duttonella</taxon>
    </lineage>
</organism>
<keyword evidence="4" id="KW-1185">Reference proteome</keyword>
<gene>
    <name evidence="3" type="ORF">TvY486_0007020</name>
</gene>
<feature type="compositionally biased region" description="Basic and acidic residues" evidence="2">
    <location>
        <begin position="257"/>
        <end position="271"/>
    </location>
</feature>
<feature type="non-terminal residue" evidence="3">
    <location>
        <position position="1"/>
    </location>
</feature>
<feature type="coiled-coil region" evidence="1">
    <location>
        <begin position="186"/>
        <end position="213"/>
    </location>
</feature>
<dbReference type="Proteomes" id="UP000009027">
    <property type="component" value="Unassembled WGS sequence"/>
</dbReference>
<keyword evidence="1" id="KW-0175">Coiled coil</keyword>
<dbReference type="EMBL" id="CAEX01000300">
    <property type="protein sequence ID" value="CCD18058.1"/>
    <property type="molecule type" value="Genomic_DNA"/>
</dbReference>
<name>F9WKN6_TRYVY</name>
<protein>
    <recommendedName>
        <fullName evidence="5">Trypanosome variant surface glycoprotein B-type N-terminal domain-containing protein</fullName>
    </recommendedName>
</protein>
<accession>F9WKN6</accession>
<proteinExistence type="predicted"/>
<evidence type="ECO:0000313" key="4">
    <source>
        <dbReference type="Proteomes" id="UP000009027"/>
    </source>
</evidence>
<feature type="region of interest" description="Disordered" evidence="2">
    <location>
        <begin position="232"/>
        <end position="287"/>
    </location>
</feature>